<dbReference type="InterPro" id="IPR003439">
    <property type="entry name" value="ABC_transporter-like_ATP-bd"/>
</dbReference>
<dbReference type="InterPro" id="IPR017871">
    <property type="entry name" value="ABC_transporter-like_CS"/>
</dbReference>
<dbReference type="EMBL" id="CP049866">
    <property type="protein sequence ID" value="QIK74730.1"/>
    <property type="molecule type" value="Genomic_DNA"/>
</dbReference>
<keyword evidence="1" id="KW-0813">Transport</keyword>
<dbReference type="InterPro" id="IPR027417">
    <property type="entry name" value="P-loop_NTPase"/>
</dbReference>
<dbReference type="RefSeq" id="WP_166315217.1">
    <property type="nucleotide sequence ID" value="NZ_CP049866.1"/>
</dbReference>
<dbReference type="SMART" id="SM00382">
    <property type="entry name" value="AAA"/>
    <property type="match status" value="1"/>
</dbReference>
<sequence>MTTTPTTHSSPAHAVKPALVIDNVDKVFDPAKQAVLKSVSLSVQAGEFLAIVGPSGCGKTTLLRIIQGLDTATSGQVSLPTQSGKSPRLSYVFQRSSLLPWYTVRKNVAFGLSLRSGRDIYDSRSARDRAVDELLELTGLSQYADYLPSQISGGMQQRANVARALAVRPDVLLLDEPFSALDALTRERLQIDVASILSSIRTTAVLVTHDIRESVFMADRVAIMSAHPGMVKQIVDIDQPRPRTEEFQHSPQLAEIERFIWGCLHPSNQH</sequence>
<dbReference type="Proteomes" id="UP000502035">
    <property type="component" value="Chromosome"/>
</dbReference>
<protein>
    <submittedName>
        <fullName evidence="5">ABC transporter ATP-binding protein</fullName>
    </submittedName>
</protein>
<dbReference type="Pfam" id="PF00005">
    <property type="entry name" value="ABC_tran"/>
    <property type="match status" value="1"/>
</dbReference>
<dbReference type="GO" id="GO:0016887">
    <property type="term" value="F:ATP hydrolysis activity"/>
    <property type="evidence" value="ECO:0007669"/>
    <property type="project" value="InterPro"/>
</dbReference>
<dbReference type="SUPFAM" id="SSF52540">
    <property type="entry name" value="P-loop containing nucleoside triphosphate hydrolases"/>
    <property type="match status" value="1"/>
</dbReference>
<proteinExistence type="predicted"/>
<evidence type="ECO:0000313" key="6">
    <source>
        <dbReference type="Proteomes" id="UP000502035"/>
    </source>
</evidence>
<dbReference type="CDD" id="cd03293">
    <property type="entry name" value="ABC_NrtD_SsuB_transporters"/>
    <property type="match status" value="1"/>
</dbReference>
<feature type="domain" description="ABC transporter" evidence="4">
    <location>
        <begin position="19"/>
        <end position="251"/>
    </location>
</feature>
<evidence type="ECO:0000256" key="1">
    <source>
        <dbReference type="ARBA" id="ARBA00022448"/>
    </source>
</evidence>
<evidence type="ECO:0000256" key="3">
    <source>
        <dbReference type="ARBA" id="ARBA00022840"/>
    </source>
</evidence>
<evidence type="ECO:0000259" key="4">
    <source>
        <dbReference type="PROSITE" id="PS50893"/>
    </source>
</evidence>
<dbReference type="InterPro" id="IPR003593">
    <property type="entry name" value="AAA+_ATPase"/>
</dbReference>
<keyword evidence="6" id="KW-1185">Reference proteome</keyword>
<accession>A0A6G7YD81</accession>
<evidence type="ECO:0000313" key="5">
    <source>
        <dbReference type="EMBL" id="QIK74730.1"/>
    </source>
</evidence>
<gene>
    <name evidence="5" type="ORF">G7071_04125</name>
</gene>
<dbReference type="PROSITE" id="PS50893">
    <property type="entry name" value="ABC_TRANSPORTER_2"/>
    <property type="match status" value="1"/>
</dbReference>
<keyword evidence="3 5" id="KW-0067">ATP-binding</keyword>
<dbReference type="AlphaFoldDB" id="A0A6G7YD81"/>
<reference evidence="5 6" key="1">
    <citation type="submission" date="2020-03" db="EMBL/GenBank/DDBJ databases">
        <title>Nocardioides sp. nov., isolated from fish.</title>
        <authorList>
            <person name="Hyun D.-W."/>
            <person name="Bae J.-W."/>
        </authorList>
    </citation>
    <scope>NUCLEOTIDE SEQUENCE [LARGE SCALE GENOMIC DNA]</scope>
    <source>
        <strain evidence="5 6">HDW12A</strain>
    </source>
</reference>
<dbReference type="KEGG" id="npi:G7071_04125"/>
<dbReference type="GO" id="GO:0005524">
    <property type="term" value="F:ATP binding"/>
    <property type="evidence" value="ECO:0007669"/>
    <property type="project" value="UniProtKB-KW"/>
</dbReference>
<dbReference type="InterPro" id="IPR050166">
    <property type="entry name" value="ABC_transporter_ATP-bind"/>
</dbReference>
<dbReference type="PANTHER" id="PTHR42788">
    <property type="entry name" value="TAURINE IMPORT ATP-BINDING PROTEIN-RELATED"/>
    <property type="match status" value="1"/>
</dbReference>
<name>A0A6G7YD81_9ACTN</name>
<dbReference type="PANTHER" id="PTHR42788:SF13">
    <property type="entry name" value="ALIPHATIC SULFONATES IMPORT ATP-BINDING PROTEIN SSUB"/>
    <property type="match status" value="1"/>
</dbReference>
<keyword evidence="2" id="KW-0547">Nucleotide-binding</keyword>
<organism evidence="5 6">
    <name type="scientific">Nocardioides piscis</name>
    <dbReference type="NCBI Taxonomy" id="2714938"/>
    <lineage>
        <taxon>Bacteria</taxon>
        <taxon>Bacillati</taxon>
        <taxon>Actinomycetota</taxon>
        <taxon>Actinomycetes</taxon>
        <taxon>Propionibacteriales</taxon>
        <taxon>Nocardioidaceae</taxon>
        <taxon>Nocardioides</taxon>
    </lineage>
</organism>
<evidence type="ECO:0000256" key="2">
    <source>
        <dbReference type="ARBA" id="ARBA00022741"/>
    </source>
</evidence>
<dbReference type="PROSITE" id="PS00211">
    <property type="entry name" value="ABC_TRANSPORTER_1"/>
    <property type="match status" value="1"/>
</dbReference>
<dbReference type="Gene3D" id="3.40.50.300">
    <property type="entry name" value="P-loop containing nucleotide triphosphate hydrolases"/>
    <property type="match status" value="1"/>
</dbReference>